<comment type="caution">
    <text evidence="4">The sequence shown here is derived from an EMBL/GenBank/DDBJ whole genome shotgun (WGS) entry which is preliminary data.</text>
</comment>
<feature type="region of interest" description="Disordered" evidence="1">
    <location>
        <begin position="1095"/>
        <end position="1133"/>
    </location>
</feature>
<dbReference type="Proteomes" id="UP001194468">
    <property type="component" value="Unassembled WGS sequence"/>
</dbReference>
<evidence type="ECO:0000256" key="1">
    <source>
        <dbReference type="SAM" id="MobiDB-lite"/>
    </source>
</evidence>
<feature type="compositionally biased region" description="Low complexity" evidence="1">
    <location>
        <begin position="1120"/>
        <end position="1133"/>
    </location>
</feature>
<feature type="compositionally biased region" description="Low complexity" evidence="1">
    <location>
        <begin position="345"/>
        <end position="364"/>
    </location>
</feature>
<dbReference type="SUPFAM" id="SSF48425">
    <property type="entry name" value="Sec7 domain"/>
    <property type="match status" value="1"/>
</dbReference>
<evidence type="ECO:0000259" key="2">
    <source>
        <dbReference type="PROSITE" id="PS50003"/>
    </source>
</evidence>
<sequence length="1265" mass="138248">MVGMLGLGNRHPPSAQIRRVDSPGSIANFEPVPSPAQSVTVTDNTDSGGGLHFFSIPRWTRRILPASASARKSLAGLPHADGRSASLPTAPSRRVLLEKDLPPIPPPQVDANITRHEPSARLNDACVSVSVQQVTDTLQPTFYLDVYRNTPVIPSPSQVSSVAFASLPNSSTENVLRKTKSTLSLQPKQPSPCLEQQRSRGVSLTQMFTTAKRASTSPCATDGVSPSTPLVRKSSFWSRKFSIPSPQYLTVPADSSLPLKSTSPPRVDFTATPDSLAKPHSNSSAARLSKHHSERALRSAARTNTPSLPHSPVTPDKTYVRPSTADPYVLVSHHSPTRRPATADSTTPSRFRSRSFFTLSQQSTVTPPNNEPSSHNPLSRSKIGSPNSRPRSSTNPPLLHRLSINLFASSPTSAAKSGPSFLNGATSSPSSQSPRPSLSQIPPDVLKPQASESSEAFVNRLVSLVSKADIAVVLASTGDPIYIDSLKLFMGRFGFHGEPLDVALRRLLMDVGLPRETQQIDRVIEAFANRYISCNPDLFTSRDHPYILAFSLIMLHTDAFNKSNRRKMSKAEYIRNTTLPGLIPEVLDCFYDNTVFAPFIFIEDPLDPEGSIEANVTRPSTSSGLSSPMMQSGNALLSRPKIDPYYLITNNLLDQLRVDVEGQISLENPFRWDGTGTSWNYDEILLAFAKGHVVRIGSTDMRSTTPFFGLNVGSSSLNGLGGAAETIPASETWTIKFTKVAVLNRKDDLLEGGKKPLNRKWRPYSVALTRSQLLLFRDLSWSSTLLSWNNPLKKPPIPSSSFKPDEIIALSDALAVLDRSYSKHLNTFRLTTRDGRHMLFQTTEEKEMNEWISRINYASAFKTTGIRMRSLGMAGKVLELTGVAAATSHFHDLQLSNLGQPRVLTRDHHNPLEPTNESPGDGRLHEGYSADTYDSQSELADLSAPELEGASQLKETFDTVKAELAAVRIGVGAVVEKAYLVGAEPPRLASRSQTIRTRVEDLENRICAANAQIDSSMHIARNIAILAPFQKSTRDRLQDIIQTMSKKVQAMRLDATKLICHRNILLNDLAVEESNFKHATSLALQAATETLQQRYREYGSQSSSSPQELPPKSSFHEETSTGSQSFDSSTSDTFRSALDFGPDWPSSGEAFATPSFWGLSLAADSPVTPGYDNSTGCYPSPDETSYLSLSTTNQSLPETSLHGSISTVPDFSEEQAEEWHKTRAAKRVSLVKLPSNLHMSAIASKSSCRSEDNSMLKEEPIAVGD</sequence>
<feature type="compositionally biased region" description="Polar residues" evidence="1">
    <location>
        <begin position="365"/>
        <end position="384"/>
    </location>
</feature>
<dbReference type="EMBL" id="WHUW01000005">
    <property type="protein sequence ID" value="KAF8446099.1"/>
    <property type="molecule type" value="Genomic_DNA"/>
</dbReference>
<dbReference type="GO" id="GO:0005085">
    <property type="term" value="F:guanyl-nucleotide exchange factor activity"/>
    <property type="evidence" value="ECO:0007669"/>
    <property type="project" value="InterPro"/>
</dbReference>
<feature type="region of interest" description="Disordered" evidence="1">
    <location>
        <begin position="1244"/>
        <end position="1265"/>
    </location>
</feature>
<dbReference type="InterPro" id="IPR023394">
    <property type="entry name" value="Sec7_C_sf"/>
</dbReference>
<proteinExistence type="predicted"/>
<dbReference type="Gene3D" id="1.10.1000.11">
    <property type="entry name" value="Arf Nucleotide-binding Site Opener,domain 2"/>
    <property type="match status" value="1"/>
</dbReference>
<accession>A0AAD4GIH9</accession>
<evidence type="ECO:0000313" key="4">
    <source>
        <dbReference type="EMBL" id="KAF8446099.1"/>
    </source>
</evidence>
<feature type="compositionally biased region" description="Low complexity" evidence="1">
    <location>
        <begin position="427"/>
        <end position="443"/>
    </location>
</feature>
<feature type="region of interest" description="Disordered" evidence="1">
    <location>
        <begin position="252"/>
        <end position="398"/>
    </location>
</feature>
<dbReference type="AlphaFoldDB" id="A0AAD4GIH9"/>
<dbReference type="Pfam" id="PF01369">
    <property type="entry name" value="Sec7"/>
    <property type="match status" value="1"/>
</dbReference>
<feature type="compositionally biased region" description="Low complexity" evidence="1">
    <location>
        <begin position="1100"/>
        <end position="1113"/>
    </location>
</feature>
<feature type="domain" description="PH" evidence="2">
    <location>
        <begin position="736"/>
        <end position="860"/>
    </location>
</feature>
<dbReference type="Pfam" id="PF15410">
    <property type="entry name" value="PH_9"/>
    <property type="match status" value="1"/>
</dbReference>
<dbReference type="PROSITE" id="PS50003">
    <property type="entry name" value="PH_DOMAIN"/>
    <property type="match status" value="1"/>
</dbReference>
<evidence type="ECO:0000259" key="3">
    <source>
        <dbReference type="PROSITE" id="PS50190"/>
    </source>
</evidence>
<feature type="compositionally biased region" description="Low complexity" evidence="1">
    <location>
        <begin position="385"/>
        <end position="397"/>
    </location>
</feature>
<dbReference type="Gene3D" id="2.30.29.30">
    <property type="entry name" value="Pleckstrin-homology domain (PH domain)/Phosphotyrosine-binding domain (PTB)"/>
    <property type="match status" value="1"/>
</dbReference>
<dbReference type="InterPro" id="IPR035999">
    <property type="entry name" value="Sec7_dom_sf"/>
</dbReference>
<dbReference type="PROSITE" id="PS50190">
    <property type="entry name" value="SEC7"/>
    <property type="match status" value="1"/>
</dbReference>
<protein>
    <submittedName>
        <fullName evidence="4">Uncharacterized protein</fullName>
    </submittedName>
</protein>
<keyword evidence="5" id="KW-1185">Reference proteome</keyword>
<feature type="region of interest" description="Disordered" evidence="1">
    <location>
        <begin position="415"/>
        <end position="446"/>
    </location>
</feature>
<organism evidence="4 5">
    <name type="scientific">Boletus edulis BED1</name>
    <dbReference type="NCBI Taxonomy" id="1328754"/>
    <lineage>
        <taxon>Eukaryota</taxon>
        <taxon>Fungi</taxon>
        <taxon>Dikarya</taxon>
        <taxon>Basidiomycota</taxon>
        <taxon>Agaricomycotina</taxon>
        <taxon>Agaricomycetes</taxon>
        <taxon>Agaricomycetidae</taxon>
        <taxon>Boletales</taxon>
        <taxon>Boletineae</taxon>
        <taxon>Boletaceae</taxon>
        <taxon>Boletoideae</taxon>
        <taxon>Boletus</taxon>
    </lineage>
</organism>
<dbReference type="SUPFAM" id="SSF50729">
    <property type="entry name" value="PH domain-like"/>
    <property type="match status" value="1"/>
</dbReference>
<evidence type="ECO:0000313" key="5">
    <source>
        <dbReference type="Proteomes" id="UP001194468"/>
    </source>
</evidence>
<dbReference type="PANTHER" id="PTHR10663:SF405">
    <property type="entry name" value="ARF GUANINE NUCLEOTIDE EXCHANGE FACTOR SYT1"/>
    <property type="match status" value="1"/>
</dbReference>
<feature type="region of interest" description="Disordered" evidence="1">
    <location>
        <begin position="180"/>
        <end position="230"/>
    </location>
</feature>
<dbReference type="InterPro" id="IPR011993">
    <property type="entry name" value="PH-like_dom_sf"/>
</dbReference>
<reference evidence="4" key="1">
    <citation type="submission" date="2019-10" db="EMBL/GenBank/DDBJ databases">
        <authorList>
            <consortium name="DOE Joint Genome Institute"/>
            <person name="Kuo A."/>
            <person name="Miyauchi S."/>
            <person name="Kiss E."/>
            <person name="Drula E."/>
            <person name="Kohler A."/>
            <person name="Sanchez-Garcia M."/>
            <person name="Andreopoulos B."/>
            <person name="Barry K.W."/>
            <person name="Bonito G."/>
            <person name="Buee M."/>
            <person name="Carver A."/>
            <person name="Chen C."/>
            <person name="Cichocki N."/>
            <person name="Clum A."/>
            <person name="Culley D."/>
            <person name="Crous P.W."/>
            <person name="Fauchery L."/>
            <person name="Girlanda M."/>
            <person name="Hayes R."/>
            <person name="Keri Z."/>
            <person name="LaButti K."/>
            <person name="Lipzen A."/>
            <person name="Lombard V."/>
            <person name="Magnuson J."/>
            <person name="Maillard F."/>
            <person name="Morin E."/>
            <person name="Murat C."/>
            <person name="Nolan M."/>
            <person name="Ohm R."/>
            <person name="Pangilinan J."/>
            <person name="Pereira M."/>
            <person name="Perotto S."/>
            <person name="Peter M."/>
            <person name="Riley R."/>
            <person name="Sitrit Y."/>
            <person name="Stielow B."/>
            <person name="Szollosi G."/>
            <person name="Zifcakova L."/>
            <person name="Stursova M."/>
            <person name="Spatafora J.W."/>
            <person name="Tedersoo L."/>
            <person name="Vaario L.-M."/>
            <person name="Yamada A."/>
            <person name="Yan M."/>
            <person name="Wang P."/>
            <person name="Xu J."/>
            <person name="Bruns T."/>
            <person name="Baldrian P."/>
            <person name="Vilgalys R."/>
            <person name="Henrissat B."/>
            <person name="Grigoriev I.V."/>
            <person name="Hibbett D."/>
            <person name="Nagy L.G."/>
            <person name="Martin F.M."/>
        </authorList>
    </citation>
    <scope>NUCLEOTIDE SEQUENCE</scope>
    <source>
        <strain evidence="4">BED1</strain>
    </source>
</reference>
<dbReference type="PANTHER" id="PTHR10663">
    <property type="entry name" value="GUANYL-NUCLEOTIDE EXCHANGE FACTOR"/>
    <property type="match status" value="1"/>
</dbReference>
<reference evidence="4" key="2">
    <citation type="journal article" date="2020" name="Nat. Commun.">
        <title>Large-scale genome sequencing of mycorrhizal fungi provides insights into the early evolution of symbiotic traits.</title>
        <authorList>
            <person name="Miyauchi S."/>
            <person name="Kiss E."/>
            <person name="Kuo A."/>
            <person name="Drula E."/>
            <person name="Kohler A."/>
            <person name="Sanchez-Garcia M."/>
            <person name="Morin E."/>
            <person name="Andreopoulos B."/>
            <person name="Barry K.W."/>
            <person name="Bonito G."/>
            <person name="Buee M."/>
            <person name="Carver A."/>
            <person name="Chen C."/>
            <person name="Cichocki N."/>
            <person name="Clum A."/>
            <person name="Culley D."/>
            <person name="Crous P.W."/>
            <person name="Fauchery L."/>
            <person name="Girlanda M."/>
            <person name="Hayes R.D."/>
            <person name="Keri Z."/>
            <person name="LaButti K."/>
            <person name="Lipzen A."/>
            <person name="Lombard V."/>
            <person name="Magnuson J."/>
            <person name="Maillard F."/>
            <person name="Murat C."/>
            <person name="Nolan M."/>
            <person name="Ohm R.A."/>
            <person name="Pangilinan J."/>
            <person name="Pereira M.F."/>
            <person name="Perotto S."/>
            <person name="Peter M."/>
            <person name="Pfister S."/>
            <person name="Riley R."/>
            <person name="Sitrit Y."/>
            <person name="Stielow J.B."/>
            <person name="Szollosi G."/>
            <person name="Zifcakova L."/>
            <person name="Stursova M."/>
            <person name="Spatafora J.W."/>
            <person name="Tedersoo L."/>
            <person name="Vaario L.M."/>
            <person name="Yamada A."/>
            <person name="Yan M."/>
            <person name="Wang P."/>
            <person name="Xu J."/>
            <person name="Bruns T."/>
            <person name="Baldrian P."/>
            <person name="Vilgalys R."/>
            <person name="Dunand C."/>
            <person name="Henrissat B."/>
            <person name="Grigoriev I.V."/>
            <person name="Hibbett D."/>
            <person name="Nagy L.G."/>
            <person name="Martin F.M."/>
        </authorList>
    </citation>
    <scope>NUCLEOTIDE SEQUENCE</scope>
    <source>
        <strain evidence="4">BED1</strain>
    </source>
</reference>
<feature type="domain" description="SEC7" evidence="3">
    <location>
        <begin position="416"/>
        <end position="582"/>
    </location>
</feature>
<dbReference type="GO" id="GO:0032012">
    <property type="term" value="P:regulation of ARF protein signal transduction"/>
    <property type="evidence" value="ECO:0007669"/>
    <property type="project" value="InterPro"/>
</dbReference>
<feature type="region of interest" description="Disordered" evidence="1">
    <location>
        <begin position="904"/>
        <end position="929"/>
    </location>
</feature>
<dbReference type="InterPro" id="IPR041681">
    <property type="entry name" value="PH_9"/>
</dbReference>
<dbReference type="InterPro" id="IPR000904">
    <property type="entry name" value="Sec7_dom"/>
</dbReference>
<feature type="compositionally biased region" description="Basic and acidic residues" evidence="1">
    <location>
        <begin position="1248"/>
        <end position="1265"/>
    </location>
</feature>
<dbReference type="InterPro" id="IPR001849">
    <property type="entry name" value="PH_domain"/>
</dbReference>
<dbReference type="SMART" id="SM00233">
    <property type="entry name" value="PH"/>
    <property type="match status" value="1"/>
</dbReference>
<feature type="compositionally biased region" description="Polar residues" evidence="1">
    <location>
        <begin position="181"/>
        <end position="228"/>
    </location>
</feature>
<gene>
    <name evidence="4" type="ORF">L210DRAFT_956065</name>
</gene>
<dbReference type="SMART" id="SM00222">
    <property type="entry name" value="Sec7"/>
    <property type="match status" value="1"/>
</dbReference>
<name>A0AAD4GIH9_BOLED</name>